<dbReference type="PIRSF" id="PIRSF038921">
    <property type="entry name" value="P14a"/>
    <property type="match status" value="1"/>
</dbReference>
<name>A0AB39ZZR1_DROSZ</name>
<dbReference type="AlphaFoldDB" id="A0AB39ZZR1"/>
<evidence type="ECO:0000256" key="1">
    <source>
        <dbReference type="ARBA" id="ARBA00004613"/>
    </source>
</evidence>
<dbReference type="PANTHER" id="PTHR10334">
    <property type="entry name" value="CYSTEINE-RICH SECRETORY PROTEIN-RELATED"/>
    <property type="match status" value="1"/>
</dbReference>
<evidence type="ECO:0000313" key="7">
    <source>
        <dbReference type="Proteomes" id="UP001652628"/>
    </source>
</evidence>
<dbReference type="InterPro" id="IPR001283">
    <property type="entry name" value="CRISP-related"/>
</dbReference>
<keyword evidence="3" id="KW-0964">Secreted</keyword>
<evidence type="ECO:0000313" key="8">
    <source>
        <dbReference type="RefSeq" id="XP_016946092.2"/>
    </source>
</evidence>
<keyword evidence="7" id="KW-1185">Reference proteome</keyword>
<dbReference type="CDD" id="cd05380">
    <property type="entry name" value="CAP_euk"/>
    <property type="match status" value="1"/>
</dbReference>
<dbReference type="InterPro" id="IPR014044">
    <property type="entry name" value="CAP_dom"/>
</dbReference>
<dbReference type="InterPro" id="IPR034763">
    <property type="entry name" value="P14a_insect"/>
</dbReference>
<dbReference type="GeneID" id="108021801"/>
<sequence>MLGQTVLLLILSLVIHCLGQDFCRNDLCHGKTHIACEYPNESFNSSCPKDAKVIEFNQDLKNVLVKAHNLVRQRWASGKANVSRIACKMATVKWDDDLAKVALLNAKTCLFRHDACRNTERFPESGQNLYLALVSQSAGMETDIPPSQLIEMAVKNWADEEKDVVPDDLVAYKRQQKVIGHLTVLINEKSSAVGCGITTFKEDGGRKYLVACNYSFTNIVGQSVYSECPKAGSECPNGLSSQYPPLCA</sequence>
<feature type="signal peptide" evidence="5">
    <location>
        <begin position="1"/>
        <end position="19"/>
    </location>
</feature>
<comment type="similarity">
    <text evidence="2">Belongs to the CRISP family.</text>
</comment>
<reference evidence="8" key="1">
    <citation type="submission" date="2025-08" db="UniProtKB">
        <authorList>
            <consortium name="RefSeq"/>
        </authorList>
    </citation>
    <scope>IDENTIFICATION</scope>
</reference>
<organism evidence="7 8">
    <name type="scientific">Drosophila suzukii</name>
    <name type="common">Spotted-wing drosophila fruit fly</name>
    <dbReference type="NCBI Taxonomy" id="28584"/>
    <lineage>
        <taxon>Eukaryota</taxon>
        <taxon>Metazoa</taxon>
        <taxon>Ecdysozoa</taxon>
        <taxon>Arthropoda</taxon>
        <taxon>Hexapoda</taxon>
        <taxon>Insecta</taxon>
        <taxon>Pterygota</taxon>
        <taxon>Neoptera</taxon>
        <taxon>Endopterygota</taxon>
        <taxon>Diptera</taxon>
        <taxon>Brachycera</taxon>
        <taxon>Muscomorpha</taxon>
        <taxon>Ephydroidea</taxon>
        <taxon>Drosophilidae</taxon>
        <taxon>Drosophila</taxon>
        <taxon>Sophophora</taxon>
    </lineage>
</organism>
<dbReference type="SUPFAM" id="SSF55797">
    <property type="entry name" value="PR-1-like"/>
    <property type="match status" value="1"/>
</dbReference>
<gene>
    <name evidence="8" type="primary">LOC108021801</name>
</gene>
<dbReference type="Proteomes" id="UP001652628">
    <property type="component" value="Chromosome X"/>
</dbReference>
<evidence type="ECO:0000256" key="5">
    <source>
        <dbReference type="SAM" id="SignalP"/>
    </source>
</evidence>
<comment type="subcellular location">
    <subcellularLocation>
        <location evidence="1">Secreted</location>
    </subcellularLocation>
</comment>
<evidence type="ECO:0000256" key="2">
    <source>
        <dbReference type="ARBA" id="ARBA00009923"/>
    </source>
</evidence>
<evidence type="ECO:0000256" key="4">
    <source>
        <dbReference type="ARBA" id="ARBA00022729"/>
    </source>
</evidence>
<feature type="chain" id="PRO_5047199429" evidence="5">
    <location>
        <begin position="20"/>
        <end position="248"/>
    </location>
</feature>
<protein>
    <submittedName>
        <fullName evidence="8">Venom allergen-1</fullName>
    </submittedName>
</protein>
<accession>A0AB39ZZR1</accession>
<evidence type="ECO:0000259" key="6">
    <source>
        <dbReference type="SMART" id="SM00198"/>
    </source>
</evidence>
<dbReference type="Gene3D" id="3.40.33.10">
    <property type="entry name" value="CAP"/>
    <property type="match status" value="1"/>
</dbReference>
<dbReference type="GO" id="GO:0005576">
    <property type="term" value="C:extracellular region"/>
    <property type="evidence" value="ECO:0007669"/>
    <property type="project" value="UniProtKB-SubCell"/>
</dbReference>
<feature type="domain" description="SCP" evidence="6">
    <location>
        <begin position="58"/>
        <end position="221"/>
    </location>
</feature>
<dbReference type="Pfam" id="PF00188">
    <property type="entry name" value="CAP"/>
    <property type="match status" value="1"/>
</dbReference>
<proteinExistence type="inferred from homology"/>
<dbReference type="RefSeq" id="XP_016946092.2">
    <property type="nucleotide sequence ID" value="XM_017090603.4"/>
</dbReference>
<keyword evidence="4 5" id="KW-0732">Signal</keyword>
<evidence type="ECO:0000256" key="3">
    <source>
        <dbReference type="ARBA" id="ARBA00022525"/>
    </source>
</evidence>
<dbReference type="SMART" id="SM00198">
    <property type="entry name" value="SCP"/>
    <property type="match status" value="1"/>
</dbReference>
<dbReference type="InterPro" id="IPR035940">
    <property type="entry name" value="CAP_sf"/>
</dbReference>